<dbReference type="EC" id="4.2.2.23" evidence="4"/>
<reference evidence="10 11" key="1">
    <citation type="submission" date="2020-04" db="EMBL/GenBank/DDBJ databases">
        <title>Luteolibacter sp. G-1-1-1 isolated from soil.</title>
        <authorList>
            <person name="Dahal R.H."/>
        </authorList>
    </citation>
    <scope>NUCLEOTIDE SEQUENCE [LARGE SCALE GENOMIC DNA]</scope>
    <source>
        <strain evidence="10 11">G-1-1-1</strain>
    </source>
</reference>
<evidence type="ECO:0000256" key="4">
    <source>
        <dbReference type="ARBA" id="ARBA00012437"/>
    </source>
</evidence>
<dbReference type="Pfam" id="PF14683">
    <property type="entry name" value="CBM-like"/>
    <property type="match status" value="1"/>
</dbReference>
<dbReference type="SUPFAM" id="SSF49452">
    <property type="entry name" value="Starch-binding domain-like"/>
    <property type="match status" value="1"/>
</dbReference>
<comment type="catalytic activity">
    <reaction evidence="1">
        <text>Endotype eliminative cleavage of L-alpha-rhamnopyranosyl-(1-&gt;4)-alpha-D-galactopyranosyluronic acid bonds of rhamnogalacturonan I domains in ramified hairy regions of pectin leaving L-rhamnopyranose at the reducing end and 4-deoxy-4,5-unsaturated D-galactopyranosyluronic acid at the non-reducing end.</text>
        <dbReference type="EC" id="4.2.2.23"/>
    </reaction>
</comment>
<dbReference type="CDD" id="cd10317">
    <property type="entry name" value="RGL4_C"/>
    <property type="match status" value="1"/>
</dbReference>
<dbReference type="Gene3D" id="2.60.40.1120">
    <property type="entry name" value="Carboxypeptidase-like, regulatory domain"/>
    <property type="match status" value="1"/>
</dbReference>
<dbReference type="CDD" id="cd10316">
    <property type="entry name" value="RGL4_M"/>
    <property type="match status" value="1"/>
</dbReference>
<dbReference type="SUPFAM" id="SSF74650">
    <property type="entry name" value="Galactose mutarotase-like"/>
    <property type="match status" value="1"/>
</dbReference>
<keyword evidence="5" id="KW-0964">Secreted</keyword>
<dbReference type="InterPro" id="IPR011013">
    <property type="entry name" value="Gal_mutarotase_sf_dom"/>
</dbReference>
<comment type="similarity">
    <text evidence="3">Belongs to the polysaccharide lyase 4 family.</text>
</comment>
<dbReference type="GO" id="GO:0005576">
    <property type="term" value="C:extracellular region"/>
    <property type="evidence" value="ECO:0007669"/>
    <property type="project" value="UniProtKB-SubCell"/>
</dbReference>
<feature type="domain" description="Rhamnogalacturonan lyase" evidence="9">
    <location>
        <begin position="337"/>
        <end position="397"/>
    </location>
</feature>
<evidence type="ECO:0000313" key="11">
    <source>
        <dbReference type="Proteomes" id="UP000501812"/>
    </source>
</evidence>
<dbReference type="KEGG" id="luo:HHL09_23155"/>
<feature type="domain" description="Rhamnogalacturonan lyase" evidence="8">
    <location>
        <begin position="414"/>
        <end position="580"/>
    </location>
</feature>
<name>A0A858RP89_9BACT</name>
<sequence length="592" mass="65940">MENGRISARIHKATATLSSLKRGDLELLRGGTGYWSLSGGSDKGRVQSFPESVSSSMTKPGGETGEVAIECRYQGTPGTWPVNVSLRYALREGSEGLYVYGIFEHPPELPGFSVGEARYVIKPDGGIFDWFTVDPERSRQMPTGEDWDKGTQLNLKEARRLNTGIHKGKVEHKYGYSALFSDSPAYGWSSSEKKVGLWMVNPSLEYIAGGPTKPELTGHLDVNRGGRPVLLNMWHGSHYGGTSLSVRRDEAWSMVIGPFLLHTNEGNEALSMWKDAMKTTASEAKQWPYAWVDAPLYAAKDRVAVTGKIHVTDHGGSKPGTMWVGLSAPSYEIRSRRGGEKVDWQRDGKNYQYWAKAAKDGSFRLSAVRPGKYVLHAFADGILGEFQRADLAVLEGQPLVLGDVQWTVERSGPTVWEIGIPDRSAREFRNGDRYWLWGHHLKVREEFPNGVDFTIGKSDWKTDWNLCQPLDLDPSGKVLGDSVWKLRFDLKEEAEHRLRIALCGHREGNRLSIVMNGKPIGNSGRLPENGVMHRDGHRGLLTELDFKIPADALKKTGNVLELRLSGEVWHQGVLYDYLRLERAGHDSATGTL</sequence>
<evidence type="ECO:0000256" key="3">
    <source>
        <dbReference type="ARBA" id="ARBA00010418"/>
    </source>
</evidence>
<protein>
    <recommendedName>
        <fullName evidence="4">rhamnogalacturonan endolyase</fullName>
        <ecNumber evidence="4">4.2.2.23</ecNumber>
    </recommendedName>
</protein>
<evidence type="ECO:0000256" key="1">
    <source>
        <dbReference type="ARBA" id="ARBA00001324"/>
    </source>
</evidence>
<evidence type="ECO:0000259" key="8">
    <source>
        <dbReference type="Pfam" id="PF14683"/>
    </source>
</evidence>
<dbReference type="InterPro" id="IPR029413">
    <property type="entry name" value="RG-lyase_II"/>
</dbReference>
<dbReference type="InterPro" id="IPR013784">
    <property type="entry name" value="Carb-bd-like_fold"/>
</dbReference>
<evidence type="ECO:0000256" key="5">
    <source>
        <dbReference type="ARBA" id="ARBA00022525"/>
    </source>
</evidence>
<evidence type="ECO:0000256" key="6">
    <source>
        <dbReference type="ARBA" id="ARBA00022729"/>
    </source>
</evidence>
<dbReference type="Gene3D" id="2.70.98.10">
    <property type="match status" value="1"/>
</dbReference>
<dbReference type="InterPro" id="IPR010325">
    <property type="entry name" value="Rhamnogal_lyase"/>
</dbReference>
<dbReference type="GO" id="GO:0030246">
    <property type="term" value="F:carbohydrate binding"/>
    <property type="evidence" value="ECO:0007669"/>
    <property type="project" value="InterPro"/>
</dbReference>
<gene>
    <name evidence="10" type="ORF">HHL09_23155</name>
</gene>
<organism evidence="10 11">
    <name type="scientific">Luteolibacter luteus</name>
    <dbReference type="NCBI Taxonomy" id="2728835"/>
    <lineage>
        <taxon>Bacteria</taxon>
        <taxon>Pseudomonadati</taxon>
        <taxon>Verrucomicrobiota</taxon>
        <taxon>Verrucomicrobiia</taxon>
        <taxon>Verrucomicrobiales</taxon>
        <taxon>Verrucomicrobiaceae</taxon>
        <taxon>Luteolibacter</taxon>
    </lineage>
</organism>
<proteinExistence type="inferred from homology"/>
<comment type="subcellular location">
    <subcellularLocation>
        <location evidence="2">Secreted</location>
    </subcellularLocation>
</comment>
<dbReference type="GO" id="GO:0102210">
    <property type="term" value="F:rhamnogalacturonan endolyase activity"/>
    <property type="evidence" value="ECO:0007669"/>
    <property type="project" value="UniProtKB-EC"/>
</dbReference>
<dbReference type="Pfam" id="PF14686">
    <property type="entry name" value="fn3_3"/>
    <property type="match status" value="1"/>
</dbReference>
<accession>A0A858RP89</accession>
<dbReference type="Proteomes" id="UP000501812">
    <property type="component" value="Chromosome"/>
</dbReference>
<keyword evidence="6" id="KW-0732">Signal</keyword>
<dbReference type="SUPFAM" id="SSF49785">
    <property type="entry name" value="Galactose-binding domain-like"/>
    <property type="match status" value="1"/>
</dbReference>
<dbReference type="Pfam" id="PF06045">
    <property type="entry name" value="Rhamnogal_lyase"/>
    <property type="match status" value="1"/>
</dbReference>
<dbReference type="PANTHER" id="PTHR32018:SF1">
    <property type="entry name" value="RHAMNOGALACTURONAN ENDOLYASE"/>
    <property type="match status" value="1"/>
</dbReference>
<dbReference type="RefSeq" id="WP_169457042.1">
    <property type="nucleotide sequence ID" value="NZ_CP051774.1"/>
</dbReference>
<keyword evidence="11" id="KW-1185">Reference proteome</keyword>
<keyword evidence="7" id="KW-0456">Lyase</keyword>
<dbReference type="GO" id="GO:0005975">
    <property type="term" value="P:carbohydrate metabolic process"/>
    <property type="evidence" value="ECO:0007669"/>
    <property type="project" value="InterPro"/>
</dbReference>
<evidence type="ECO:0000256" key="7">
    <source>
        <dbReference type="ARBA" id="ARBA00023239"/>
    </source>
</evidence>
<dbReference type="PANTHER" id="PTHR32018">
    <property type="entry name" value="RHAMNOGALACTURONATE LYASE FAMILY PROTEIN"/>
    <property type="match status" value="1"/>
</dbReference>
<evidence type="ECO:0000313" key="10">
    <source>
        <dbReference type="EMBL" id="QJE98555.1"/>
    </source>
</evidence>
<dbReference type="Gene3D" id="2.60.120.260">
    <property type="entry name" value="Galactose-binding domain-like"/>
    <property type="match status" value="1"/>
</dbReference>
<dbReference type="InterPro" id="IPR008979">
    <property type="entry name" value="Galactose-bd-like_sf"/>
</dbReference>
<dbReference type="InterPro" id="IPR029411">
    <property type="entry name" value="RG-lyase_III"/>
</dbReference>
<dbReference type="InterPro" id="IPR051850">
    <property type="entry name" value="Polysacch_Lyase_4"/>
</dbReference>
<dbReference type="AlphaFoldDB" id="A0A858RP89"/>
<dbReference type="EMBL" id="CP051774">
    <property type="protein sequence ID" value="QJE98555.1"/>
    <property type="molecule type" value="Genomic_DNA"/>
</dbReference>
<evidence type="ECO:0000259" key="9">
    <source>
        <dbReference type="Pfam" id="PF14686"/>
    </source>
</evidence>
<dbReference type="InterPro" id="IPR014718">
    <property type="entry name" value="GH-type_carb-bd"/>
</dbReference>
<evidence type="ECO:0000256" key="2">
    <source>
        <dbReference type="ARBA" id="ARBA00004613"/>
    </source>
</evidence>